<accession>V4LAL7</accession>
<dbReference type="Gramene" id="ESQ39422">
    <property type="protein sequence ID" value="ESQ39422"/>
    <property type="gene ID" value="EUTSA_v10001585mg"/>
</dbReference>
<evidence type="ECO:0000256" key="6">
    <source>
        <dbReference type="ARBA" id="ARBA00022679"/>
    </source>
</evidence>
<dbReference type="KEGG" id="eus:EUTSA_v10001585mg"/>
<comment type="catalytic activity">
    <reaction evidence="7">
        <text>RX + glutathione = an S-substituted glutathione + a halide anion + H(+)</text>
        <dbReference type="Rhea" id="RHEA:16437"/>
        <dbReference type="ChEBI" id="CHEBI:15378"/>
        <dbReference type="ChEBI" id="CHEBI:16042"/>
        <dbReference type="ChEBI" id="CHEBI:17792"/>
        <dbReference type="ChEBI" id="CHEBI:57925"/>
        <dbReference type="ChEBI" id="CHEBI:90779"/>
        <dbReference type="EC" id="2.5.1.18"/>
    </reaction>
</comment>
<keyword evidence="6" id="KW-0808">Transferase</keyword>
<dbReference type="Pfam" id="PF00043">
    <property type="entry name" value="GST_C"/>
    <property type="match status" value="1"/>
</dbReference>
<dbReference type="eggNOG" id="KOG0867">
    <property type="taxonomic scope" value="Eukaryota"/>
</dbReference>
<dbReference type="Gene3D" id="1.20.1050.10">
    <property type="match status" value="1"/>
</dbReference>
<evidence type="ECO:0000313" key="10">
    <source>
        <dbReference type="EMBL" id="ESQ39422.1"/>
    </source>
</evidence>
<dbReference type="GO" id="GO:0005829">
    <property type="term" value="C:cytosol"/>
    <property type="evidence" value="ECO:0007669"/>
    <property type="project" value="UniProtKB-SubCell"/>
</dbReference>
<dbReference type="SUPFAM" id="SSF47616">
    <property type="entry name" value="GST C-terminal domain-like"/>
    <property type="match status" value="1"/>
</dbReference>
<dbReference type="FunFam" id="3.40.30.10:FF:000016">
    <property type="entry name" value="Glutathione S-transferase F2"/>
    <property type="match status" value="1"/>
</dbReference>
<dbReference type="SUPFAM" id="SSF52833">
    <property type="entry name" value="Thioredoxin-like"/>
    <property type="match status" value="1"/>
</dbReference>
<dbReference type="SFLD" id="SFLDG01154">
    <property type="entry name" value="Main.5:_Phi-like"/>
    <property type="match status" value="1"/>
</dbReference>
<proteinExistence type="inferred from homology"/>
<organism evidence="10 11">
    <name type="scientific">Eutrema salsugineum</name>
    <name type="common">Saltwater cress</name>
    <name type="synonym">Sisymbrium salsugineum</name>
    <dbReference type="NCBI Taxonomy" id="72664"/>
    <lineage>
        <taxon>Eukaryota</taxon>
        <taxon>Viridiplantae</taxon>
        <taxon>Streptophyta</taxon>
        <taxon>Embryophyta</taxon>
        <taxon>Tracheophyta</taxon>
        <taxon>Spermatophyta</taxon>
        <taxon>Magnoliopsida</taxon>
        <taxon>eudicotyledons</taxon>
        <taxon>Gunneridae</taxon>
        <taxon>Pentapetalae</taxon>
        <taxon>rosids</taxon>
        <taxon>malvids</taxon>
        <taxon>Brassicales</taxon>
        <taxon>Brassicaceae</taxon>
        <taxon>Eutremeae</taxon>
        <taxon>Eutrema</taxon>
    </lineage>
</organism>
<dbReference type="InterPro" id="IPR034347">
    <property type="entry name" value="GST_Phi_C"/>
</dbReference>
<dbReference type="GO" id="GO:0006952">
    <property type="term" value="P:defense response"/>
    <property type="evidence" value="ECO:0007669"/>
    <property type="project" value="EnsemblPlants"/>
</dbReference>
<dbReference type="GO" id="GO:0006749">
    <property type="term" value="P:glutathione metabolic process"/>
    <property type="evidence" value="ECO:0007669"/>
    <property type="project" value="TreeGrafter"/>
</dbReference>
<dbReference type="PROSITE" id="PS50404">
    <property type="entry name" value="GST_NTER"/>
    <property type="match status" value="1"/>
</dbReference>
<dbReference type="EMBL" id="KI517481">
    <property type="protein sequence ID" value="ESQ39422.1"/>
    <property type="molecule type" value="Genomic_DNA"/>
</dbReference>
<dbReference type="EC" id="2.5.1.18" evidence="3"/>
<evidence type="ECO:0000313" key="11">
    <source>
        <dbReference type="Proteomes" id="UP000030689"/>
    </source>
</evidence>
<dbReference type="PANTHER" id="PTHR43900:SF44">
    <property type="entry name" value="GLUTATHIONE S-TRANSFERASE F8, CHLOROPLASTIC"/>
    <property type="match status" value="1"/>
</dbReference>
<keyword evidence="4" id="KW-0963">Cytoplasm</keyword>
<evidence type="ECO:0000256" key="3">
    <source>
        <dbReference type="ARBA" id="ARBA00012452"/>
    </source>
</evidence>
<name>V4LAL7_EUTSA</name>
<evidence type="ECO:0000256" key="4">
    <source>
        <dbReference type="ARBA" id="ARBA00022490"/>
    </source>
</evidence>
<keyword evidence="11" id="KW-1185">Reference proteome</keyword>
<feature type="domain" description="GST N-terminal" evidence="8">
    <location>
        <begin position="56"/>
        <end position="137"/>
    </location>
</feature>
<comment type="subcellular location">
    <subcellularLocation>
        <location evidence="1">Cytoplasm</location>
        <location evidence="1">Cytosol</location>
    </subcellularLocation>
</comment>
<evidence type="ECO:0000259" key="8">
    <source>
        <dbReference type="PROSITE" id="PS50404"/>
    </source>
</evidence>
<sequence>MGMGGLVLLPLAPPPINPHSSSPLGLLLSPPTFKSFKFNNLRSKSSQSRTTSITMASIKVHGVPMSTATMRVLAALYEKDLDFELIPVDMRAGAHKQEPFLSLNPFGQIPALQDGDLTLFESRAITEYIAEEYSEKGEKLLCPGCKKVKATTNVWLQVEGQQFDPIASKIAFERIFKGMFGMTTDPAAVEELEGKLVKVLDIYEARLAKSDFLACDCFTLADLHHLPAIHYLMGTDSKKLFESRAKVCDWVKKITARPAWAKVVALQKQ</sequence>
<dbReference type="GO" id="GO:0010319">
    <property type="term" value="C:stromule"/>
    <property type="evidence" value="ECO:0007669"/>
    <property type="project" value="EnsemblPlants"/>
</dbReference>
<feature type="domain" description="GST C-terminal" evidence="9">
    <location>
        <begin position="145"/>
        <end position="269"/>
    </location>
</feature>
<dbReference type="InterPro" id="IPR010987">
    <property type="entry name" value="Glutathione-S-Trfase_C-like"/>
</dbReference>
<dbReference type="PROSITE" id="PS50405">
    <property type="entry name" value="GST_CTER"/>
    <property type="match status" value="1"/>
</dbReference>
<dbReference type="InterPro" id="IPR004045">
    <property type="entry name" value="Glutathione_S-Trfase_N"/>
</dbReference>
<dbReference type="Pfam" id="PF02798">
    <property type="entry name" value="GST_N"/>
    <property type="match status" value="1"/>
</dbReference>
<dbReference type="CDD" id="cd03053">
    <property type="entry name" value="GST_N_Phi"/>
    <property type="match status" value="1"/>
</dbReference>
<dbReference type="STRING" id="72664.V4LAL7"/>
<dbReference type="FunFam" id="1.20.1050.10:FF:000004">
    <property type="entry name" value="Glutathione S-transferase F2"/>
    <property type="match status" value="1"/>
</dbReference>
<evidence type="ECO:0000256" key="7">
    <source>
        <dbReference type="ARBA" id="ARBA00047960"/>
    </source>
</evidence>
<dbReference type="InterPro" id="IPR040079">
    <property type="entry name" value="Glutathione_S-Trfase"/>
</dbReference>
<dbReference type="CDD" id="cd03187">
    <property type="entry name" value="GST_C_Phi"/>
    <property type="match status" value="1"/>
</dbReference>
<dbReference type="AlphaFoldDB" id="V4LAL7"/>
<reference evidence="10 11" key="1">
    <citation type="journal article" date="2013" name="Front. Plant Sci.">
        <title>The Reference Genome of the Halophytic Plant Eutrema salsugineum.</title>
        <authorList>
            <person name="Yang R."/>
            <person name="Jarvis D.E."/>
            <person name="Chen H."/>
            <person name="Beilstein M.A."/>
            <person name="Grimwood J."/>
            <person name="Jenkins J."/>
            <person name="Shu S."/>
            <person name="Prochnik S."/>
            <person name="Xin M."/>
            <person name="Ma C."/>
            <person name="Schmutz J."/>
            <person name="Wing R.A."/>
            <person name="Mitchell-Olds T."/>
            <person name="Schumaker K.S."/>
            <person name="Wang X."/>
        </authorList>
    </citation>
    <scope>NUCLEOTIDE SEQUENCE [LARGE SCALE GENOMIC DNA]</scope>
</reference>
<evidence type="ECO:0000256" key="5">
    <source>
        <dbReference type="ARBA" id="ARBA00022575"/>
    </source>
</evidence>
<dbReference type="OMA" id="PAIHYLM"/>
<evidence type="ECO:0000256" key="1">
    <source>
        <dbReference type="ARBA" id="ARBA00004514"/>
    </source>
</evidence>
<comment type="similarity">
    <text evidence="2">Belongs to the GST superfamily. Phi family.</text>
</comment>
<dbReference type="GO" id="GO:0043295">
    <property type="term" value="F:glutathione binding"/>
    <property type="evidence" value="ECO:0007669"/>
    <property type="project" value="EnsemblPlants"/>
</dbReference>
<dbReference type="GO" id="GO:0004364">
    <property type="term" value="F:glutathione transferase activity"/>
    <property type="evidence" value="ECO:0007669"/>
    <property type="project" value="UniProtKB-EC"/>
</dbReference>
<dbReference type="PANTHER" id="PTHR43900">
    <property type="entry name" value="GLUTATHIONE S-TRANSFERASE RHO"/>
    <property type="match status" value="1"/>
</dbReference>
<dbReference type="InterPro" id="IPR004046">
    <property type="entry name" value="GST_C"/>
</dbReference>
<dbReference type="OrthoDB" id="422574at2759"/>
<evidence type="ECO:0000256" key="2">
    <source>
        <dbReference type="ARBA" id="ARBA00010128"/>
    </source>
</evidence>
<evidence type="ECO:0000259" key="9">
    <source>
        <dbReference type="PROSITE" id="PS50405"/>
    </source>
</evidence>
<protein>
    <recommendedName>
        <fullName evidence="3">glutathione transferase</fullName>
        <ecNumber evidence="3">2.5.1.18</ecNumber>
    </recommendedName>
</protein>
<dbReference type="SFLD" id="SFLDG00358">
    <property type="entry name" value="Main_(cytGST)"/>
    <property type="match status" value="1"/>
</dbReference>
<dbReference type="SFLD" id="SFLDS00019">
    <property type="entry name" value="Glutathione_Transferase_(cytos"/>
    <property type="match status" value="1"/>
</dbReference>
<dbReference type="InterPro" id="IPR036282">
    <property type="entry name" value="Glutathione-S-Trfase_C_sf"/>
</dbReference>
<dbReference type="InterPro" id="IPR036249">
    <property type="entry name" value="Thioredoxin-like_sf"/>
</dbReference>
<dbReference type="GO" id="GO:0009407">
    <property type="term" value="P:toxin catabolic process"/>
    <property type="evidence" value="ECO:0007669"/>
    <property type="project" value="UniProtKB-ARBA"/>
</dbReference>
<dbReference type="GO" id="GO:0009409">
    <property type="term" value="P:response to cold"/>
    <property type="evidence" value="ECO:0007669"/>
    <property type="project" value="EnsemblPlants"/>
</dbReference>
<keyword evidence="5" id="KW-0216">Detoxification</keyword>
<dbReference type="Proteomes" id="UP000030689">
    <property type="component" value="Unassembled WGS sequence"/>
</dbReference>
<gene>
    <name evidence="10" type="ORF">EUTSA_v10001585mg</name>
</gene>
<dbReference type="Gene3D" id="3.40.30.10">
    <property type="entry name" value="Glutaredoxin"/>
    <property type="match status" value="1"/>
</dbReference>